<evidence type="ECO:0000313" key="2">
    <source>
        <dbReference type="Proteomes" id="UP001528912"/>
    </source>
</evidence>
<dbReference type="RefSeq" id="WP_277192631.1">
    <property type="nucleotide sequence ID" value="NZ_JAROAV010000033.1"/>
</dbReference>
<protein>
    <submittedName>
        <fullName evidence="1">SatD family protein</fullName>
    </submittedName>
</protein>
<reference evidence="1 2" key="1">
    <citation type="submission" date="2023-03" db="EMBL/GenBank/DDBJ databases">
        <title>YIM 133296 draft genome.</title>
        <authorList>
            <person name="Xiong L."/>
        </authorList>
    </citation>
    <scope>NUCLEOTIDE SEQUENCE [LARGE SCALE GENOMIC DNA]</scope>
    <source>
        <strain evidence="1 2">YIM 133296</strain>
    </source>
</reference>
<dbReference type="Pfam" id="PF16264">
    <property type="entry name" value="SatD"/>
    <property type="match status" value="1"/>
</dbReference>
<comment type="caution">
    <text evidence="1">The sequence shown here is derived from an EMBL/GenBank/DDBJ whole genome shotgun (WGS) entry which is preliminary data.</text>
</comment>
<name>A0ABT6C940_9MICO</name>
<keyword evidence="2" id="KW-1185">Reference proteome</keyword>
<dbReference type="Proteomes" id="UP001528912">
    <property type="component" value="Unassembled WGS sequence"/>
</dbReference>
<gene>
    <name evidence="1" type="ORF">P4R38_13765</name>
</gene>
<dbReference type="InterPro" id="IPR032580">
    <property type="entry name" value="SatD"/>
</dbReference>
<accession>A0ABT6C940</accession>
<proteinExistence type="predicted"/>
<evidence type="ECO:0000313" key="1">
    <source>
        <dbReference type="EMBL" id="MDF8265315.1"/>
    </source>
</evidence>
<sequence>MSERKASAYQAALIGDLVGSRKAADRVALHRAVTGVLSSTDSGAAIEVPAITAGDEFQGRYADVGAALGAAFRIRLALLPEVDVRFGVGWGEITVLDEERRIQDGPAWWSARAAIVATEDAATQPGLRTLRTSYQPSGDDGPPTEAVNAALICRDHLVGSLDDRSVRILRGLMAGQAKTTLAEAEGISPSAVSQRAVRDGLDAIVAASARLEQVR</sequence>
<organism evidence="1 2">
    <name type="scientific">Luteipulveratus flavus</name>
    <dbReference type="NCBI Taxonomy" id="3031728"/>
    <lineage>
        <taxon>Bacteria</taxon>
        <taxon>Bacillati</taxon>
        <taxon>Actinomycetota</taxon>
        <taxon>Actinomycetes</taxon>
        <taxon>Micrococcales</taxon>
        <taxon>Dermacoccaceae</taxon>
        <taxon>Luteipulveratus</taxon>
    </lineage>
</organism>
<dbReference type="EMBL" id="JAROAV010000033">
    <property type="protein sequence ID" value="MDF8265315.1"/>
    <property type="molecule type" value="Genomic_DNA"/>
</dbReference>